<evidence type="ECO:0000313" key="9">
    <source>
        <dbReference type="Proteomes" id="UP001530400"/>
    </source>
</evidence>
<feature type="region of interest" description="Disordered" evidence="5">
    <location>
        <begin position="10"/>
        <end position="92"/>
    </location>
</feature>
<dbReference type="Proteomes" id="UP001530400">
    <property type="component" value="Unassembled WGS sequence"/>
</dbReference>
<dbReference type="EMBL" id="JALLPJ020000756">
    <property type="protein sequence ID" value="KAL3783665.1"/>
    <property type="molecule type" value="Genomic_DNA"/>
</dbReference>
<protein>
    <recommendedName>
        <fullName evidence="7">Sugar phosphate transporter domain-containing protein</fullName>
    </recommendedName>
</protein>
<evidence type="ECO:0000256" key="1">
    <source>
        <dbReference type="ARBA" id="ARBA00004141"/>
    </source>
</evidence>
<feature type="transmembrane region" description="Helical" evidence="6">
    <location>
        <begin position="407"/>
        <end position="438"/>
    </location>
</feature>
<dbReference type="AlphaFoldDB" id="A0ABD3P622"/>
<dbReference type="PANTHER" id="PTHR11132">
    <property type="entry name" value="SOLUTE CARRIER FAMILY 35"/>
    <property type="match status" value="1"/>
</dbReference>
<evidence type="ECO:0000259" key="7">
    <source>
        <dbReference type="Pfam" id="PF03151"/>
    </source>
</evidence>
<feature type="compositionally biased region" description="Basic and acidic residues" evidence="5">
    <location>
        <begin position="35"/>
        <end position="46"/>
    </location>
</feature>
<proteinExistence type="predicted"/>
<dbReference type="GO" id="GO:0016020">
    <property type="term" value="C:membrane"/>
    <property type="evidence" value="ECO:0007669"/>
    <property type="project" value="UniProtKB-SubCell"/>
</dbReference>
<keyword evidence="2 6" id="KW-0812">Transmembrane</keyword>
<comment type="subcellular location">
    <subcellularLocation>
        <location evidence="1">Membrane</location>
        <topology evidence="1">Multi-pass membrane protein</topology>
    </subcellularLocation>
</comment>
<evidence type="ECO:0000256" key="2">
    <source>
        <dbReference type="ARBA" id="ARBA00022692"/>
    </source>
</evidence>
<feature type="domain" description="Sugar phosphate transporter" evidence="7">
    <location>
        <begin position="206"/>
        <end position="439"/>
    </location>
</feature>
<keyword evidence="9" id="KW-1185">Reference proteome</keyword>
<dbReference type="InterPro" id="IPR037185">
    <property type="entry name" value="EmrE-like"/>
</dbReference>
<evidence type="ECO:0000256" key="6">
    <source>
        <dbReference type="SAM" id="Phobius"/>
    </source>
</evidence>
<keyword evidence="4 6" id="KW-0472">Membrane</keyword>
<evidence type="ECO:0000313" key="8">
    <source>
        <dbReference type="EMBL" id="KAL3783665.1"/>
    </source>
</evidence>
<feature type="compositionally biased region" description="Basic and acidic residues" evidence="5">
    <location>
        <begin position="58"/>
        <end position="74"/>
    </location>
</feature>
<reference evidence="8 9" key="1">
    <citation type="submission" date="2024-10" db="EMBL/GenBank/DDBJ databases">
        <title>Updated reference genomes for cyclostephanoid diatoms.</title>
        <authorList>
            <person name="Roberts W.R."/>
            <person name="Alverson A.J."/>
        </authorList>
    </citation>
    <scope>NUCLEOTIDE SEQUENCE [LARGE SCALE GENOMIC DNA]</scope>
    <source>
        <strain evidence="8 9">AJA010-31</strain>
    </source>
</reference>
<gene>
    <name evidence="8" type="ORF">ACHAWO_000786</name>
</gene>
<dbReference type="InterPro" id="IPR050186">
    <property type="entry name" value="TPT_transporter"/>
</dbReference>
<sequence>MALFIGMAKELRHRSGPGHSNGFSHRRAPAPSPQRNERTSMVKLDEENGSVELTSSLMEEKSTKTAISHGHDDLSATPQYDADNTKNRSQNDVRSRSLFLQTAFWITAWYGTSLATLFLNKIILSRPGSSVHVLGMCQMTTAAVLGGCTANGGGEWIQRQVGSIIRLLPDSMRARFNLGNELGRRKDLRQSSEVSQTTDAKQSTSNSSVNYHFIRDMSIVGLLRGATVVLGLIALEHVPVSFVETIKATAPAFTVLFARLILKERTATPVMLTLIPVVAGLILCSASELRFDTIGFAAAVLNNCADCVQNVMSKRMLTHLKPTQLQFYTSVAALALQTPFVIRDAGVLLQSWGSTEDDAEDVSSIGIGKLLLMDAIFYHLQSVSAYCTMGCMSPVSQSVANTLKRSLLVWASILYFGNPITSNGVIGIVMVVSGVFMYNHVRNIHQR</sequence>
<comment type="caution">
    <text evidence="8">The sequence shown here is derived from an EMBL/GenBank/DDBJ whole genome shotgun (WGS) entry which is preliminary data.</text>
</comment>
<name>A0ABD3P622_9STRA</name>
<accession>A0ABD3P622</accession>
<evidence type="ECO:0000256" key="3">
    <source>
        <dbReference type="ARBA" id="ARBA00022989"/>
    </source>
</evidence>
<dbReference type="SUPFAM" id="SSF103481">
    <property type="entry name" value="Multidrug resistance efflux transporter EmrE"/>
    <property type="match status" value="1"/>
</dbReference>
<dbReference type="Pfam" id="PF03151">
    <property type="entry name" value="TPT"/>
    <property type="match status" value="1"/>
</dbReference>
<evidence type="ECO:0000256" key="4">
    <source>
        <dbReference type="ARBA" id="ARBA00023136"/>
    </source>
</evidence>
<feature type="compositionally biased region" description="Basic and acidic residues" evidence="5">
    <location>
        <begin position="83"/>
        <end position="92"/>
    </location>
</feature>
<organism evidence="8 9">
    <name type="scientific">Cyclotella atomus</name>
    <dbReference type="NCBI Taxonomy" id="382360"/>
    <lineage>
        <taxon>Eukaryota</taxon>
        <taxon>Sar</taxon>
        <taxon>Stramenopiles</taxon>
        <taxon>Ochrophyta</taxon>
        <taxon>Bacillariophyta</taxon>
        <taxon>Coscinodiscophyceae</taxon>
        <taxon>Thalassiosirophycidae</taxon>
        <taxon>Stephanodiscales</taxon>
        <taxon>Stephanodiscaceae</taxon>
        <taxon>Cyclotella</taxon>
    </lineage>
</organism>
<dbReference type="InterPro" id="IPR004853">
    <property type="entry name" value="Sugar_P_trans_dom"/>
</dbReference>
<evidence type="ECO:0000256" key="5">
    <source>
        <dbReference type="SAM" id="MobiDB-lite"/>
    </source>
</evidence>
<keyword evidence="3 6" id="KW-1133">Transmembrane helix</keyword>